<dbReference type="STRING" id="35752.SAMN05421541_108377"/>
<dbReference type="EMBL" id="FONV01000008">
    <property type="protein sequence ID" value="SFF31237.1"/>
    <property type="molecule type" value="Genomic_DNA"/>
</dbReference>
<reference evidence="1 2" key="1">
    <citation type="submission" date="2016-10" db="EMBL/GenBank/DDBJ databases">
        <authorList>
            <person name="de Groot N.N."/>
        </authorList>
    </citation>
    <scope>NUCLEOTIDE SEQUENCE [LARGE SCALE GENOMIC DNA]</scope>
    <source>
        <strain evidence="1 2">DSM 43019</strain>
    </source>
</reference>
<dbReference type="OrthoDB" id="3296871at2"/>
<evidence type="ECO:0000313" key="2">
    <source>
        <dbReference type="Proteomes" id="UP000199645"/>
    </source>
</evidence>
<dbReference type="InterPro" id="IPR004401">
    <property type="entry name" value="YbaB/EbfC"/>
</dbReference>
<dbReference type="Proteomes" id="UP000199645">
    <property type="component" value="Unassembled WGS sequence"/>
</dbReference>
<dbReference type="AlphaFoldDB" id="A0A1I2HQW4"/>
<sequence length="129" mass="14621">MPQDPEDLLADWQWRVQQRTEATLELSRRMERVDATARSADRDVTVTVDHSGGMTALALTEEALRRPPGELADLILATTRQAQSRLAENMSDLVQNLYGWDSPTTAFIADAYTKQFSTRPDDDRQGRDR</sequence>
<proteinExistence type="predicted"/>
<dbReference type="Pfam" id="PF02575">
    <property type="entry name" value="YbaB_DNA_bd"/>
    <property type="match status" value="1"/>
</dbReference>
<dbReference type="Gene3D" id="3.30.1310.10">
    <property type="entry name" value="Nucleoid-associated protein YbaB-like domain"/>
    <property type="match status" value="1"/>
</dbReference>
<organism evidence="1 2">
    <name type="scientific">Actinoplanes philippinensis</name>
    <dbReference type="NCBI Taxonomy" id="35752"/>
    <lineage>
        <taxon>Bacteria</taxon>
        <taxon>Bacillati</taxon>
        <taxon>Actinomycetota</taxon>
        <taxon>Actinomycetes</taxon>
        <taxon>Micromonosporales</taxon>
        <taxon>Micromonosporaceae</taxon>
        <taxon>Actinoplanes</taxon>
    </lineage>
</organism>
<keyword evidence="2" id="KW-1185">Reference proteome</keyword>
<protein>
    <submittedName>
        <fullName evidence="1">YbaB/EbfC DNA-binding family protein</fullName>
    </submittedName>
</protein>
<dbReference type="GO" id="GO:0003677">
    <property type="term" value="F:DNA binding"/>
    <property type="evidence" value="ECO:0007669"/>
    <property type="project" value="UniProtKB-KW"/>
</dbReference>
<gene>
    <name evidence="1" type="ORF">SAMN05421541_108377</name>
</gene>
<keyword evidence="1" id="KW-0238">DNA-binding</keyword>
<name>A0A1I2HQW4_9ACTN</name>
<accession>A0A1I2HQW4</accession>
<evidence type="ECO:0000313" key="1">
    <source>
        <dbReference type="EMBL" id="SFF31237.1"/>
    </source>
</evidence>
<dbReference type="InterPro" id="IPR036894">
    <property type="entry name" value="YbaB-like_sf"/>
</dbReference>
<dbReference type="SUPFAM" id="SSF82607">
    <property type="entry name" value="YbaB-like"/>
    <property type="match status" value="1"/>
</dbReference>
<dbReference type="RefSeq" id="WP_143133893.1">
    <property type="nucleotide sequence ID" value="NZ_BOMT01000001.1"/>
</dbReference>